<keyword evidence="2" id="KW-1185">Reference proteome</keyword>
<sequence>MIKNLFLLSITVALFSCSNKEVPQITPEPEEPISPEMALQKEQISKYALSDDATNILPFPLDKFDHDVIDRLDENLKKYTIVTAWVDKGLYLGFYDSSNNSKSAGFTIDVDKSNMTETDLKPYHLTSINDTIFASFVIGGVRAGYSDFTTTVLFDTKNKSIIPLTSEVSSSGSAILYTVTPWYNGNLAILADEFSASKLTVEKQNNRIFDQNFQTILSGFTLPDTNVFNRRNLISNTETIALSSITGSAIYFDQSYLFPLQRKDVPWGEEVTSESWYINYLDHPKEILFEKIESKELSYISEGSNLKIEIHLKGWIKPAFVNNKPNEEYFEQEIHKMIYVDLDTKKITKTTQL</sequence>
<evidence type="ECO:0000313" key="2">
    <source>
        <dbReference type="Proteomes" id="UP000198670"/>
    </source>
</evidence>
<dbReference type="RefSeq" id="WP_090624217.1">
    <property type="nucleotide sequence ID" value="NZ_FOQO01000001.1"/>
</dbReference>
<proteinExistence type="predicted"/>
<name>A0A1I3DZI4_9SPHI</name>
<organism evidence="1 2">
    <name type="scientific">Parapedobacter indicus</name>
    <dbReference type="NCBI Taxonomy" id="1477437"/>
    <lineage>
        <taxon>Bacteria</taxon>
        <taxon>Pseudomonadati</taxon>
        <taxon>Bacteroidota</taxon>
        <taxon>Sphingobacteriia</taxon>
        <taxon>Sphingobacteriales</taxon>
        <taxon>Sphingobacteriaceae</taxon>
        <taxon>Parapedobacter</taxon>
    </lineage>
</organism>
<dbReference type="AlphaFoldDB" id="A0A1I3DZI4"/>
<gene>
    <name evidence="1" type="ORF">SAMN05444682_101703</name>
</gene>
<dbReference type="Proteomes" id="UP000198670">
    <property type="component" value="Unassembled WGS sequence"/>
</dbReference>
<dbReference type="EMBL" id="FOQO01000001">
    <property type="protein sequence ID" value="SFH92142.1"/>
    <property type="molecule type" value="Genomic_DNA"/>
</dbReference>
<protein>
    <submittedName>
        <fullName evidence="1">Uncharacterized protein</fullName>
    </submittedName>
</protein>
<evidence type="ECO:0000313" key="1">
    <source>
        <dbReference type="EMBL" id="SFH92142.1"/>
    </source>
</evidence>
<dbReference type="STRING" id="1477437.SAMN05444682_101703"/>
<accession>A0A1I3DZI4</accession>
<reference evidence="1 2" key="1">
    <citation type="submission" date="2016-10" db="EMBL/GenBank/DDBJ databases">
        <authorList>
            <person name="de Groot N.N."/>
        </authorList>
    </citation>
    <scope>NUCLEOTIDE SEQUENCE [LARGE SCALE GENOMIC DNA]</scope>
    <source>
        <strain evidence="1 2">RK1</strain>
    </source>
</reference>
<dbReference type="PROSITE" id="PS51257">
    <property type="entry name" value="PROKAR_LIPOPROTEIN"/>
    <property type="match status" value="1"/>
</dbReference>